<dbReference type="InterPro" id="IPR003903">
    <property type="entry name" value="UIM_dom"/>
</dbReference>
<dbReference type="AlphaFoldDB" id="A0A9W4S5D8"/>
<protein>
    <recommendedName>
        <fullName evidence="2">Heterokaryon incompatibility domain-containing protein</fullName>
    </recommendedName>
</protein>
<dbReference type="InterPro" id="IPR052895">
    <property type="entry name" value="HetReg/Transcr_Mod"/>
</dbReference>
<accession>A0A9W4S5D8</accession>
<dbReference type="PANTHER" id="PTHR24148:SF64">
    <property type="entry name" value="HETEROKARYON INCOMPATIBILITY DOMAIN-CONTAINING PROTEIN"/>
    <property type="match status" value="1"/>
</dbReference>
<gene>
    <name evidence="3" type="ORF">CGXH109_LOCUS127693</name>
</gene>
<feature type="compositionally biased region" description="Basic and acidic residues" evidence="1">
    <location>
        <begin position="958"/>
        <end position="967"/>
    </location>
</feature>
<feature type="compositionally biased region" description="Polar residues" evidence="1">
    <location>
        <begin position="791"/>
        <end position="807"/>
    </location>
</feature>
<feature type="domain" description="Heterokaryon incompatibility" evidence="2">
    <location>
        <begin position="139"/>
        <end position="292"/>
    </location>
</feature>
<comment type="caution">
    <text evidence="3">The sequence shown here is derived from an EMBL/GenBank/DDBJ whole genome shotgun (WGS) entry which is preliminary data.</text>
</comment>
<feature type="region of interest" description="Disordered" evidence="1">
    <location>
        <begin position="939"/>
        <end position="993"/>
    </location>
</feature>
<evidence type="ECO:0000259" key="2">
    <source>
        <dbReference type="Pfam" id="PF06985"/>
    </source>
</evidence>
<evidence type="ECO:0000313" key="3">
    <source>
        <dbReference type="EMBL" id="CAI0653433.1"/>
    </source>
</evidence>
<dbReference type="Pfam" id="PF06985">
    <property type="entry name" value="HET"/>
    <property type="match status" value="1"/>
</dbReference>
<keyword evidence="4" id="KW-1185">Reference proteome</keyword>
<dbReference type="PROSITE" id="PS50330">
    <property type="entry name" value="UIM"/>
    <property type="match status" value="1"/>
</dbReference>
<reference evidence="3" key="1">
    <citation type="submission" date="2022-08" db="EMBL/GenBank/DDBJ databases">
        <authorList>
            <person name="Giroux E."/>
            <person name="Giroux E."/>
        </authorList>
    </citation>
    <scope>NUCLEOTIDE SEQUENCE</scope>
    <source>
        <strain evidence="3">H1091258</strain>
    </source>
</reference>
<sequence length="1036" mass="117651">MQNDVGEGLGPLRPNDLEQVKSLWRFQVSRAQAENWAFRDMRFLVFDDSSLDYDSDDEDAMMQRALRLSTQVEAEEQRSETLDYMPQNYGDDFECRICSGIPEFPTHRKARFFRLFRPADILPTLLQNRATSVDVCTHYVAVSYCWPAEEVENKGTSVVRNLDGSVRPARALDDVLDRAVDFANSCGLRMIWIDQECLPQPTTNSPQEEVEYQRLGVQAMDIVYNKAIVTAGLHNGTIETQRQADAIRDLIDHATRRIPVPNLSHEFFDDVFDFLRSVRLDRWYTRTWVVQEAISAGDNLMLAFRKGRGIWYSSTFRNKHRHTPRHTLDDDPSSFDSELIIIPMDDFRGMIRSARALLQRSFAVSGDVVIREDTGLYPTLDIAESLHPKIASTNQIPIQMHGGNQYGKRQRVNASTALSFLKNRDCKYQEDRITVVANMCAYEVRLDASEIARHCNSVRIGILALALLNGDTSILVPEVYSFPASNVEETSGFNRSLLSPYDTDPGKIADYTMMKGYLQMPRVCKHTVGETLTDGLRLSAYIWSVEREVDCRPLKEKFAKAWNDLKCLAVRVDRLKNESEDVFHERETKVRAHFSIKWRMDAAKWDILSLGYLPRDSIVWAGLDPDGIECFVHLDAARVRHDPQMRTAVAEVFFGILLELKAHSDSDATGLANSIWQSVRVDMVDTARQDLPDEVNDALFNHPDVLQNPFETLKMDVDGIGGFRQTWFIDRIMRDGALWIGKYQRSPVFQPSLAETIQNSLERLQESPEMGQNLQEIGQGLWASGPDAGEGSSTQPEDTQGSSSQETFHYRSEIPLSVDFEGVSFRDGGEETLLRRQLLLQMTATMKSVDMFMRNENDVPPNFNAGSIAYYLHGQARGVWTAEAEENRVKSLVSAFDVDGPCTVATPFNSEWEVLPHPDLRAMSACWVVESVSCSKKRKRSVSSVDHEDGIRGTGKGRGKDKEKAESGETSTPEQVSAKGKGKEKMEDSEGDIPHDLRLMMEFEEWSKQVPLYRVIHKVKGLWQMMDLPLQEFCFI</sequence>
<evidence type="ECO:0000313" key="4">
    <source>
        <dbReference type="Proteomes" id="UP001152533"/>
    </source>
</evidence>
<organism evidence="3 4">
    <name type="scientific">Colletotrichum noveboracense</name>
    <dbReference type="NCBI Taxonomy" id="2664923"/>
    <lineage>
        <taxon>Eukaryota</taxon>
        <taxon>Fungi</taxon>
        <taxon>Dikarya</taxon>
        <taxon>Ascomycota</taxon>
        <taxon>Pezizomycotina</taxon>
        <taxon>Sordariomycetes</taxon>
        <taxon>Hypocreomycetidae</taxon>
        <taxon>Glomerellales</taxon>
        <taxon>Glomerellaceae</taxon>
        <taxon>Colletotrichum</taxon>
        <taxon>Colletotrichum gloeosporioides species complex</taxon>
    </lineage>
</organism>
<feature type="region of interest" description="Disordered" evidence="1">
    <location>
        <begin position="780"/>
        <end position="807"/>
    </location>
</feature>
<dbReference type="InterPro" id="IPR010730">
    <property type="entry name" value="HET"/>
</dbReference>
<name>A0A9W4S5D8_9PEZI</name>
<dbReference type="PANTHER" id="PTHR24148">
    <property type="entry name" value="ANKYRIN REPEAT DOMAIN-CONTAINING PROTEIN 39 HOMOLOG-RELATED"/>
    <property type="match status" value="1"/>
</dbReference>
<feature type="compositionally biased region" description="Basic and acidic residues" evidence="1">
    <location>
        <begin position="981"/>
        <end position="993"/>
    </location>
</feature>
<proteinExistence type="predicted"/>
<evidence type="ECO:0000256" key="1">
    <source>
        <dbReference type="SAM" id="MobiDB-lite"/>
    </source>
</evidence>
<dbReference type="Proteomes" id="UP001152533">
    <property type="component" value="Unassembled WGS sequence"/>
</dbReference>
<dbReference type="EMBL" id="CAMGZC010001673">
    <property type="protein sequence ID" value="CAI0653433.1"/>
    <property type="molecule type" value="Genomic_DNA"/>
</dbReference>